<dbReference type="Proteomes" id="UP001552299">
    <property type="component" value="Unassembled WGS sequence"/>
</dbReference>
<organism evidence="1 2">
    <name type="scientific">Dendrobium thyrsiflorum</name>
    <name type="common">Pinecone-like raceme dendrobium</name>
    <name type="synonym">Orchid</name>
    <dbReference type="NCBI Taxonomy" id="117978"/>
    <lineage>
        <taxon>Eukaryota</taxon>
        <taxon>Viridiplantae</taxon>
        <taxon>Streptophyta</taxon>
        <taxon>Embryophyta</taxon>
        <taxon>Tracheophyta</taxon>
        <taxon>Spermatophyta</taxon>
        <taxon>Magnoliopsida</taxon>
        <taxon>Liliopsida</taxon>
        <taxon>Asparagales</taxon>
        <taxon>Orchidaceae</taxon>
        <taxon>Epidendroideae</taxon>
        <taxon>Malaxideae</taxon>
        <taxon>Dendrobiinae</taxon>
        <taxon>Dendrobium</taxon>
    </lineage>
</organism>
<gene>
    <name evidence="1" type="ORF">M5K25_018212</name>
</gene>
<accession>A0ABD0UHD7</accession>
<keyword evidence="2" id="KW-1185">Reference proteome</keyword>
<proteinExistence type="predicted"/>
<dbReference type="EMBL" id="JANQDX010000014">
    <property type="protein sequence ID" value="KAL0912250.1"/>
    <property type="molecule type" value="Genomic_DNA"/>
</dbReference>
<evidence type="ECO:0000313" key="2">
    <source>
        <dbReference type="Proteomes" id="UP001552299"/>
    </source>
</evidence>
<name>A0ABD0UHD7_DENTH</name>
<dbReference type="AlphaFoldDB" id="A0ABD0UHD7"/>
<evidence type="ECO:0000313" key="1">
    <source>
        <dbReference type="EMBL" id="KAL0912250.1"/>
    </source>
</evidence>
<reference evidence="1 2" key="1">
    <citation type="journal article" date="2024" name="Plant Biotechnol. J.">
        <title>Dendrobium thyrsiflorum genome and its molecular insights into genes involved in important horticultural traits.</title>
        <authorList>
            <person name="Chen B."/>
            <person name="Wang J.Y."/>
            <person name="Zheng P.J."/>
            <person name="Li K.L."/>
            <person name="Liang Y.M."/>
            <person name="Chen X.F."/>
            <person name="Zhang C."/>
            <person name="Zhao X."/>
            <person name="He X."/>
            <person name="Zhang G.Q."/>
            <person name="Liu Z.J."/>
            <person name="Xu Q."/>
        </authorList>
    </citation>
    <scope>NUCLEOTIDE SEQUENCE [LARGE SCALE GENOMIC DNA]</scope>
    <source>
        <strain evidence="1">GZMU011</strain>
    </source>
</reference>
<protein>
    <submittedName>
        <fullName evidence="1">Uncharacterized protein</fullName>
    </submittedName>
</protein>
<sequence length="116" mass="13229">MDNLTLIFIAEEEITPEDGNVEANEEVFSMIRGFVHHERVRPQGFDVIQTRYFPQSTTEGGSGSGSISNLDQIASLREEVFLLRAEIRDFQSLCSEMREFIQQMHHTFSGSLQMGE</sequence>
<comment type="caution">
    <text evidence="1">The sequence shown here is derived from an EMBL/GenBank/DDBJ whole genome shotgun (WGS) entry which is preliminary data.</text>
</comment>